<gene>
    <name evidence="1" type="ORF">SAMN05216252_11154</name>
</gene>
<organism evidence="1 2">
    <name type="scientific">Actinacidiphila glaucinigra</name>
    <dbReference type="NCBI Taxonomy" id="235986"/>
    <lineage>
        <taxon>Bacteria</taxon>
        <taxon>Bacillati</taxon>
        <taxon>Actinomycetota</taxon>
        <taxon>Actinomycetes</taxon>
        <taxon>Kitasatosporales</taxon>
        <taxon>Streptomycetaceae</taxon>
        <taxon>Actinacidiphila</taxon>
    </lineage>
</organism>
<dbReference type="RefSeq" id="WP_158689739.1">
    <property type="nucleotide sequence ID" value="NZ_CP109201.1"/>
</dbReference>
<dbReference type="EMBL" id="FZOF01000011">
    <property type="protein sequence ID" value="SNS95352.1"/>
    <property type="molecule type" value="Genomic_DNA"/>
</dbReference>
<accession>A0A239IPP8</accession>
<dbReference type="AlphaFoldDB" id="A0A239IPP8"/>
<name>A0A239IPP8_9ACTN</name>
<dbReference type="Proteomes" id="UP000198280">
    <property type="component" value="Unassembled WGS sequence"/>
</dbReference>
<evidence type="ECO:0000313" key="1">
    <source>
        <dbReference type="EMBL" id="SNS95352.1"/>
    </source>
</evidence>
<proteinExistence type="predicted"/>
<protein>
    <submittedName>
        <fullName evidence="1">Uncharacterized protein</fullName>
    </submittedName>
</protein>
<reference evidence="1 2" key="1">
    <citation type="submission" date="2017-06" db="EMBL/GenBank/DDBJ databases">
        <authorList>
            <person name="Kim H.J."/>
            <person name="Triplett B.A."/>
        </authorList>
    </citation>
    <scope>NUCLEOTIDE SEQUENCE [LARGE SCALE GENOMIC DNA]</scope>
    <source>
        <strain evidence="1 2">CGMCC 4.1858</strain>
    </source>
</reference>
<evidence type="ECO:0000313" key="2">
    <source>
        <dbReference type="Proteomes" id="UP000198280"/>
    </source>
</evidence>
<sequence length="56" mass="6065">MATSLNELEVKLAAAFEASDWDLDAVDLTEVHQLEEAGIRPIEMNVGPLGGSRPRT</sequence>
<keyword evidence="2" id="KW-1185">Reference proteome</keyword>